<protein>
    <submittedName>
        <fullName evidence="1">Uncharacterized protein</fullName>
    </submittedName>
</protein>
<accession>A0AAN9FAP5</accession>
<dbReference type="AlphaFoldDB" id="A0AAN9FAP5"/>
<reference evidence="1 2" key="1">
    <citation type="submission" date="2024-01" db="EMBL/GenBank/DDBJ databases">
        <title>The genomes of 5 underutilized Papilionoideae crops provide insights into root nodulation and disease resistanc.</title>
        <authorList>
            <person name="Yuan L."/>
        </authorList>
    </citation>
    <scope>NUCLEOTIDE SEQUENCE [LARGE SCALE GENOMIC DNA]</scope>
    <source>
        <strain evidence="1">ZHUSHIDOU_FW_LH</strain>
        <tissue evidence="1">Leaf</tissue>
    </source>
</reference>
<dbReference type="Proteomes" id="UP001372338">
    <property type="component" value="Unassembled WGS sequence"/>
</dbReference>
<comment type="caution">
    <text evidence="1">The sequence shown here is derived from an EMBL/GenBank/DDBJ whole genome shotgun (WGS) entry which is preliminary data.</text>
</comment>
<keyword evidence="2" id="KW-1185">Reference proteome</keyword>
<organism evidence="1 2">
    <name type="scientific">Crotalaria pallida</name>
    <name type="common">Smooth rattlebox</name>
    <name type="synonym">Crotalaria striata</name>
    <dbReference type="NCBI Taxonomy" id="3830"/>
    <lineage>
        <taxon>Eukaryota</taxon>
        <taxon>Viridiplantae</taxon>
        <taxon>Streptophyta</taxon>
        <taxon>Embryophyta</taxon>
        <taxon>Tracheophyta</taxon>
        <taxon>Spermatophyta</taxon>
        <taxon>Magnoliopsida</taxon>
        <taxon>eudicotyledons</taxon>
        <taxon>Gunneridae</taxon>
        <taxon>Pentapetalae</taxon>
        <taxon>rosids</taxon>
        <taxon>fabids</taxon>
        <taxon>Fabales</taxon>
        <taxon>Fabaceae</taxon>
        <taxon>Papilionoideae</taxon>
        <taxon>50 kb inversion clade</taxon>
        <taxon>genistoids sensu lato</taxon>
        <taxon>core genistoids</taxon>
        <taxon>Crotalarieae</taxon>
        <taxon>Crotalaria</taxon>
    </lineage>
</organism>
<dbReference type="EMBL" id="JAYWIO010000003">
    <property type="protein sequence ID" value="KAK7273042.1"/>
    <property type="molecule type" value="Genomic_DNA"/>
</dbReference>
<proteinExistence type="predicted"/>
<evidence type="ECO:0000313" key="2">
    <source>
        <dbReference type="Proteomes" id="UP001372338"/>
    </source>
</evidence>
<gene>
    <name evidence="1" type="ORF">RIF29_14088</name>
</gene>
<name>A0AAN9FAP5_CROPI</name>
<evidence type="ECO:0000313" key="1">
    <source>
        <dbReference type="EMBL" id="KAK7273042.1"/>
    </source>
</evidence>
<sequence length="87" mass="10232">MEGNICSLQSPDGREDDLHRVFVSRFFRSVGPSTTRPTAVVHRQSHRREVVEIRRVCHRFLRLMLLSNFPTTTTSESKFYPFVFDFV</sequence>